<name>A0A9N9LPW2_9HELO</name>
<dbReference type="GO" id="GO:0030791">
    <property type="term" value="F:arsenite methyltransferase activity"/>
    <property type="evidence" value="ECO:0007669"/>
    <property type="project" value="UniProtKB-EC"/>
</dbReference>
<dbReference type="OrthoDB" id="66144at2759"/>
<keyword evidence="2" id="KW-0949">S-adenosyl-L-methionine</keyword>
<dbReference type="Proteomes" id="UP000701801">
    <property type="component" value="Unassembled WGS sequence"/>
</dbReference>
<comment type="catalytic activity">
    <reaction evidence="8">
        <text>arsenic triglutathione + 3 [thioredoxin]-dithiol + 3 S-adenosyl-L-methionine = trimethylarsine + 3 [thioredoxin]-disulfide + 3 glutathione + 3 S-adenosyl-L-homocysteine + 3 H(+)</text>
        <dbReference type="Rhea" id="RHEA:69432"/>
        <dbReference type="Rhea" id="RHEA-COMP:10698"/>
        <dbReference type="Rhea" id="RHEA-COMP:10700"/>
        <dbReference type="ChEBI" id="CHEBI:15378"/>
        <dbReference type="ChEBI" id="CHEBI:27130"/>
        <dbReference type="ChEBI" id="CHEBI:29950"/>
        <dbReference type="ChEBI" id="CHEBI:50058"/>
        <dbReference type="ChEBI" id="CHEBI:57856"/>
        <dbReference type="ChEBI" id="CHEBI:57925"/>
        <dbReference type="ChEBI" id="CHEBI:59789"/>
        <dbReference type="ChEBI" id="CHEBI:183640"/>
        <dbReference type="EC" id="2.1.1.137"/>
    </reaction>
</comment>
<evidence type="ECO:0000256" key="3">
    <source>
        <dbReference type="ARBA" id="ARBA00034487"/>
    </source>
</evidence>
<evidence type="ECO:0000256" key="2">
    <source>
        <dbReference type="ARBA" id="ARBA00022691"/>
    </source>
</evidence>
<dbReference type="EC" id="2.1.1.137" evidence="4"/>
<protein>
    <recommendedName>
        <fullName evidence="5">Arsenite methyltransferase</fullName>
        <ecNumber evidence="4">2.1.1.137</ecNumber>
    </recommendedName>
</protein>
<dbReference type="PANTHER" id="PTHR43675">
    <property type="entry name" value="ARSENITE METHYLTRANSFERASE"/>
    <property type="match status" value="1"/>
</dbReference>
<evidence type="ECO:0000256" key="6">
    <source>
        <dbReference type="ARBA" id="ARBA00047941"/>
    </source>
</evidence>
<comment type="catalytic activity">
    <reaction evidence="7">
        <text>arsenic triglutathione + 2 [thioredoxin]-dithiol + 2 S-adenosyl-L-methionine + H2O = dimethylarsinous acid + 2 [thioredoxin]-disulfide + 3 glutathione + 2 S-adenosyl-L-homocysteine + 2 H(+)</text>
        <dbReference type="Rhea" id="RHEA:69464"/>
        <dbReference type="Rhea" id="RHEA-COMP:10698"/>
        <dbReference type="Rhea" id="RHEA-COMP:10700"/>
        <dbReference type="ChEBI" id="CHEBI:15377"/>
        <dbReference type="ChEBI" id="CHEBI:15378"/>
        <dbReference type="ChEBI" id="CHEBI:23808"/>
        <dbReference type="ChEBI" id="CHEBI:29950"/>
        <dbReference type="ChEBI" id="CHEBI:50058"/>
        <dbReference type="ChEBI" id="CHEBI:57856"/>
        <dbReference type="ChEBI" id="CHEBI:57925"/>
        <dbReference type="ChEBI" id="CHEBI:59789"/>
        <dbReference type="ChEBI" id="CHEBI:183640"/>
        <dbReference type="EC" id="2.1.1.137"/>
    </reaction>
</comment>
<dbReference type="NCBIfam" id="NF008823">
    <property type="entry name" value="PRK11873.1"/>
    <property type="match status" value="1"/>
</dbReference>
<dbReference type="Gene3D" id="3.40.50.150">
    <property type="entry name" value="Vaccinia Virus protein VP39"/>
    <property type="match status" value="1"/>
</dbReference>
<evidence type="ECO:0000313" key="10">
    <source>
        <dbReference type="EMBL" id="CAG8978338.1"/>
    </source>
</evidence>
<dbReference type="PANTHER" id="PTHR43675:SF8">
    <property type="entry name" value="ARSENITE METHYLTRANSFERASE"/>
    <property type="match status" value="1"/>
</dbReference>
<dbReference type="InterPro" id="IPR026669">
    <property type="entry name" value="Arsenite_MeTrfase-like"/>
</dbReference>
<dbReference type="CDD" id="cd02440">
    <property type="entry name" value="AdoMet_MTases"/>
    <property type="match status" value="1"/>
</dbReference>
<gene>
    <name evidence="10" type="ORF">HYALB_00005924</name>
</gene>
<keyword evidence="11" id="KW-1185">Reference proteome</keyword>
<keyword evidence="1" id="KW-0808">Transferase</keyword>
<dbReference type="InterPro" id="IPR025714">
    <property type="entry name" value="Methyltranfer_dom"/>
</dbReference>
<evidence type="ECO:0000256" key="1">
    <source>
        <dbReference type="ARBA" id="ARBA00022679"/>
    </source>
</evidence>
<dbReference type="EMBL" id="CAJVRM010000251">
    <property type="protein sequence ID" value="CAG8978338.1"/>
    <property type="molecule type" value="Genomic_DNA"/>
</dbReference>
<evidence type="ECO:0000259" key="9">
    <source>
        <dbReference type="Pfam" id="PF13847"/>
    </source>
</evidence>
<evidence type="ECO:0000313" key="11">
    <source>
        <dbReference type="Proteomes" id="UP000701801"/>
    </source>
</evidence>
<evidence type="ECO:0000256" key="7">
    <source>
        <dbReference type="ARBA" id="ARBA00047943"/>
    </source>
</evidence>
<accession>A0A9N9LPW2</accession>
<evidence type="ECO:0000256" key="4">
    <source>
        <dbReference type="ARBA" id="ARBA00034521"/>
    </source>
</evidence>
<dbReference type="InterPro" id="IPR029063">
    <property type="entry name" value="SAM-dependent_MTases_sf"/>
</dbReference>
<evidence type="ECO:0000256" key="5">
    <source>
        <dbReference type="ARBA" id="ARBA00034545"/>
    </source>
</evidence>
<feature type="domain" description="Methyltransferase" evidence="9">
    <location>
        <begin position="63"/>
        <end position="211"/>
    </location>
</feature>
<dbReference type="SUPFAM" id="SSF53335">
    <property type="entry name" value="S-adenosyl-L-methionine-dependent methyltransferases"/>
    <property type="match status" value="1"/>
</dbReference>
<dbReference type="Pfam" id="PF13847">
    <property type="entry name" value="Methyltransf_31"/>
    <property type="match status" value="1"/>
</dbReference>
<sequence length="297" mass="31756">MDTKEIYNEVNKRYGSINQSTNGQYEQTVAKAFGYTSEELASVPEGANLGLSCGNPLALAKLKDGETIIDLGSGAGFDVFAAAKKVGVSGKAIGVDMNKNMIDKAKAIKSKGNFENVEFLEGAITCIPLPDNTADCIISNCVINLVPGMEKQLVFNEMYRVLKSGGRVAVSDILARKELTEDLKKNMSLYVGCISGASQVNQYEEYLQKAGFNDLLIVDSKNDLNVYHTAVSDDSSCCGPVAPAGCGQSKAGCGQVSLPQENTLGSESKKLVASLENLDFNEWAASFQIYAIKPTTK</sequence>
<reference evidence="10" key="1">
    <citation type="submission" date="2021-07" db="EMBL/GenBank/DDBJ databases">
        <authorList>
            <person name="Durling M."/>
        </authorList>
    </citation>
    <scope>NUCLEOTIDE SEQUENCE</scope>
</reference>
<evidence type="ECO:0000256" key="8">
    <source>
        <dbReference type="ARBA" id="ARBA00048428"/>
    </source>
</evidence>
<organism evidence="10 11">
    <name type="scientific">Hymenoscyphus albidus</name>
    <dbReference type="NCBI Taxonomy" id="595503"/>
    <lineage>
        <taxon>Eukaryota</taxon>
        <taxon>Fungi</taxon>
        <taxon>Dikarya</taxon>
        <taxon>Ascomycota</taxon>
        <taxon>Pezizomycotina</taxon>
        <taxon>Leotiomycetes</taxon>
        <taxon>Helotiales</taxon>
        <taxon>Helotiaceae</taxon>
        <taxon>Hymenoscyphus</taxon>
    </lineage>
</organism>
<comment type="catalytic activity">
    <reaction evidence="6">
        <text>arsenic triglutathione + [thioredoxin]-dithiol + S-adenosyl-L-methionine + 2 H2O = methylarsonous acid + [thioredoxin]-disulfide + 3 glutathione + S-adenosyl-L-homocysteine + H(+)</text>
        <dbReference type="Rhea" id="RHEA:69460"/>
        <dbReference type="Rhea" id="RHEA-COMP:10698"/>
        <dbReference type="Rhea" id="RHEA-COMP:10700"/>
        <dbReference type="ChEBI" id="CHEBI:15377"/>
        <dbReference type="ChEBI" id="CHEBI:15378"/>
        <dbReference type="ChEBI" id="CHEBI:17826"/>
        <dbReference type="ChEBI" id="CHEBI:29950"/>
        <dbReference type="ChEBI" id="CHEBI:50058"/>
        <dbReference type="ChEBI" id="CHEBI:57856"/>
        <dbReference type="ChEBI" id="CHEBI:57925"/>
        <dbReference type="ChEBI" id="CHEBI:59789"/>
        <dbReference type="ChEBI" id="CHEBI:183640"/>
        <dbReference type="EC" id="2.1.1.137"/>
    </reaction>
</comment>
<proteinExistence type="inferred from homology"/>
<dbReference type="AlphaFoldDB" id="A0A9N9LPW2"/>
<comment type="caution">
    <text evidence="10">The sequence shown here is derived from an EMBL/GenBank/DDBJ whole genome shotgun (WGS) entry which is preliminary data.</text>
</comment>
<comment type="similarity">
    <text evidence="3">Belongs to the methyltransferase superfamily. Arsenite methyltransferase family.</text>
</comment>